<protein>
    <submittedName>
        <fullName evidence="2">Uncharacterized protein</fullName>
    </submittedName>
</protein>
<reference evidence="2" key="1">
    <citation type="submission" date="2019-09" db="EMBL/GenBank/DDBJ databases">
        <authorList>
            <person name="Teo W.F.A."/>
            <person name="Duangmal K."/>
        </authorList>
    </citation>
    <scope>NUCLEOTIDE SEQUENCE [LARGE SCALE GENOMIC DNA]</scope>
    <source>
        <strain evidence="2">K81G1</strain>
    </source>
</reference>
<name>A0A5N0V5E1_9PSEU</name>
<feature type="compositionally biased region" description="Basic and acidic residues" evidence="1">
    <location>
        <begin position="1"/>
        <end position="10"/>
    </location>
</feature>
<dbReference type="AlphaFoldDB" id="A0A5N0V5E1"/>
<dbReference type="OrthoDB" id="3692598at2"/>
<feature type="region of interest" description="Disordered" evidence="1">
    <location>
        <begin position="1"/>
        <end position="34"/>
    </location>
</feature>
<proteinExistence type="predicted"/>
<gene>
    <name evidence="2" type="ORF">FPZ12_013830</name>
</gene>
<dbReference type="RefSeq" id="WP_144746057.1">
    <property type="nucleotide sequence ID" value="NZ_VMNW02000016.1"/>
</dbReference>
<dbReference type="Proteomes" id="UP000319769">
    <property type="component" value="Unassembled WGS sequence"/>
</dbReference>
<sequence>MTADSRRSDDEQQCEPTDSQNKLDQRNNSRRGAVRARHIAALHPSRPITHNTGRTIRTLRCCGYTNTTATRSTIANEIPTRRQRSGARNGGLDVEGWVKERFVGDFEAVAKSRNAVKNLALFDAAATTDTGALDAAAWPPAGCLAEVPGLDALMDIIGGWRVTKVVLKVHEVANTWNIAWSAARASWR</sequence>
<evidence type="ECO:0000313" key="2">
    <source>
        <dbReference type="EMBL" id="KAA9161586.1"/>
    </source>
</evidence>
<accession>A0A5N0V5E1</accession>
<evidence type="ECO:0000256" key="1">
    <source>
        <dbReference type="SAM" id="MobiDB-lite"/>
    </source>
</evidence>
<comment type="caution">
    <text evidence="2">The sequence shown here is derived from an EMBL/GenBank/DDBJ whole genome shotgun (WGS) entry which is preliminary data.</text>
</comment>
<dbReference type="EMBL" id="VMNW02000016">
    <property type="protein sequence ID" value="KAA9161586.1"/>
    <property type="molecule type" value="Genomic_DNA"/>
</dbReference>
<keyword evidence="3" id="KW-1185">Reference proteome</keyword>
<organism evidence="2 3">
    <name type="scientific">Amycolatopsis acidicola</name>
    <dbReference type="NCBI Taxonomy" id="2596893"/>
    <lineage>
        <taxon>Bacteria</taxon>
        <taxon>Bacillati</taxon>
        <taxon>Actinomycetota</taxon>
        <taxon>Actinomycetes</taxon>
        <taxon>Pseudonocardiales</taxon>
        <taxon>Pseudonocardiaceae</taxon>
        <taxon>Amycolatopsis</taxon>
    </lineage>
</organism>
<evidence type="ECO:0000313" key="3">
    <source>
        <dbReference type="Proteomes" id="UP000319769"/>
    </source>
</evidence>